<dbReference type="PRINTS" id="PR00344">
    <property type="entry name" value="BCTRLSENSOR"/>
</dbReference>
<keyword evidence="1 2" id="KW-0597">Phosphoprotein</keyword>
<evidence type="ECO:0000259" key="6">
    <source>
        <dbReference type="PROSITE" id="PS50113"/>
    </source>
</evidence>
<dbReference type="SMART" id="SM00091">
    <property type="entry name" value="PAS"/>
    <property type="match status" value="2"/>
</dbReference>
<dbReference type="InterPro" id="IPR003661">
    <property type="entry name" value="HisK_dim/P_dom"/>
</dbReference>
<dbReference type="OrthoDB" id="4256593at2759"/>
<dbReference type="InterPro" id="IPR001789">
    <property type="entry name" value="Sig_transdc_resp-reg_receiver"/>
</dbReference>
<dbReference type="SUPFAM" id="SSF55874">
    <property type="entry name" value="ATPase domain of HSP90 chaperone/DNA topoisomerase II/histidine kinase"/>
    <property type="match status" value="1"/>
</dbReference>
<keyword evidence="8" id="KW-1185">Reference proteome</keyword>
<dbReference type="InterPro" id="IPR003594">
    <property type="entry name" value="HATPase_dom"/>
</dbReference>
<dbReference type="SUPFAM" id="SSF52172">
    <property type="entry name" value="CheY-like"/>
    <property type="match status" value="1"/>
</dbReference>
<dbReference type="AlphaFoldDB" id="A0A9X0BE69"/>
<dbReference type="SMART" id="SM00388">
    <property type="entry name" value="HisKA"/>
    <property type="match status" value="1"/>
</dbReference>
<feature type="domain" description="PAS" evidence="5">
    <location>
        <begin position="177"/>
        <end position="250"/>
    </location>
</feature>
<dbReference type="SMART" id="SM00448">
    <property type="entry name" value="REC"/>
    <property type="match status" value="1"/>
</dbReference>
<dbReference type="InterPro" id="IPR004358">
    <property type="entry name" value="Sig_transdc_His_kin-like_C"/>
</dbReference>
<evidence type="ECO:0000259" key="5">
    <source>
        <dbReference type="PROSITE" id="PS50112"/>
    </source>
</evidence>
<dbReference type="Gene3D" id="3.30.450.20">
    <property type="entry name" value="PAS domain"/>
    <property type="match status" value="1"/>
</dbReference>
<dbReference type="GO" id="GO:0000155">
    <property type="term" value="F:phosphorelay sensor kinase activity"/>
    <property type="evidence" value="ECO:0007669"/>
    <property type="project" value="InterPro"/>
</dbReference>
<dbReference type="CDD" id="cd17546">
    <property type="entry name" value="REC_hyHK_CKI1_RcsC-like"/>
    <property type="match status" value="1"/>
</dbReference>
<dbReference type="GeneID" id="81364017"/>
<dbReference type="FunFam" id="3.30.450.20:FF:000136">
    <property type="entry name" value="Sensor histidine kinase/response regulator Fos-1"/>
    <property type="match status" value="1"/>
</dbReference>
<dbReference type="PROSITE" id="PS50109">
    <property type="entry name" value="HIS_KIN"/>
    <property type="match status" value="1"/>
</dbReference>
<dbReference type="Gene3D" id="3.30.565.10">
    <property type="entry name" value="Histidine kinase-like ATPase, C-terminal domain"/>
    <property type="match status" value="1"/>
</dbReference>
<dbReference type="PROSITE" id="PS50110">
    <property type="entry name" value="RESPONSE_REGULATORY"/>
    <property type="match status" value="1"/>
</dbReference>
<evidence type="ECO:0000256" key="2">
    <source>
        <dbReference type="PROSITE-ProRule" id="PRU00169"/>
    </source>
</evidence>
<feature type="domain" description="Histidine kinase" evidence="3">
    <location>
        <begin position="318"/>
        <end position="541"/>
    </location>
</feature>
<dbReference type="Pfam" id="PF02518">
    <property type="entry name" value="HATPase_c"/>
    <property type="match status" value="1"/>
</dbReference>
<proteinExistence type="predicted"/>
<name>A0A9X0BE69_9EURO</name>
<dbReference type="InterPro" id="IPR005467">
    <property type="entry name" value="His_kinase_dom"/>
</dbReference>
<dbReference type="Gene3D" id="1.10.287.130">
    <property type="match status" value="1"/>
</dbReference>
<feature type="domain" description="PAC" evidence="6">
    <location>
        <begin position="252"/>
        <end position="303"/>
    </location>
</feature>
<comment type="caution">
    <text evidence="7">The sequence shown here is derived from an EMBL/GenBank/DDBJ whole genome shotgun (WGS) entry which is preliminary data.</text>
</comment>
<dbReference type="Pfam" id="PF00072">
    <property type="entry name" value="Response_reg"/>
    <property type="match status" value="1"/>
</dbReference>
<dbReference type="InterPro" id="IPR036890">
    <property type="entry name" value="HATPase_C_sf"/>
</dbReference>
<dbReference type="Pfam" id="PF00512">
    <property type="entry name" value="HisKA"/>
    <property type="match status" value="1"/>
</dbReference>
<dbReference type="SUPFAM" id="SSF47384">
    <property type="entry name" value="Homodimeric domain of signal transducing histidine kinase"/>
    <property type="match status" value="1"/>
</dbReference>
<feature type="domain" description="Response regulatory" evidence="4">
    <location>
        <begin position="574"/>
        <end position="691"/>
    </location>
</feature>
<dbReference type="InterPro" id="IPR000014">
    <property type="entry name" value="PAS"/>
</dbReference>
<dbReference type="CDD" id="cd00082">
    <property type="entry name" value="HisKA"/>
    <property type="match status" value="1"/>
</dbReference>
<dbReference type="SMART" id="SM00387">
    <property type="entry name" value="HATPase_c"/>
    <property type="match status" value="1"/>
</dbReference>
<gene>
    <name evidence="7" type="ORF">N7509_000390</name>
</gene>
<dbReference type="InterPro" id="IPR036097">
    <property type="entry name" value="HisK_dim/P_sf"/>
</dbReference>
<dbReference type="Gene3D" id="3.40.50.2300">
    <property type="match status" value="1"/>
</dbReference>
<dbReference type="InterPro" id="IPR035965">
    <property type="entry name" value="PAS-like_dom_sf"/>
</dbReference>
<reference evidence="7" key="1">
    <citation type="submission" date="2022-12" db="EMBL/GenBank/DDBJ databases">
        <authorList>
            <person name="Petersen C."/>
        </authorList>
    </citation>
    <scope>NUCLEOTIDE SEQUENCE</scope>
    <source>
        <strain evidence="7">IBT 29677</strain>
    </source>
</reference>
<dbReference type="RefSeq" id="XP_056493619.1">
    <property type="nucleotide sequence ID" value="XM_056625037.1"/>
</dbReference>
<dbReference type="InterPro" id="IPR000700">
    <property type="entry name" value="PAS-assoc_C"/>
</dbReference>
<dbReference type="PROSITE" id="PS50112">
    <property type="entry name" value="PAS"/>
    <property type="match status" value="1"/>
</dbReference>
<evidence type="ECO:0000259" key="3">
    <source>
        <dbReference type="PROSITE" id="PS50109"/>
    </source>
</evidence>
<dbReference type="NCBIfam" id="TIGR00229">
    <property type="entry name" value="sensory_box"/>
    <property type="match status" value="1"/>
</dbReference>
<protein>
    <recommendedName>
        <fullName evidence="9">Histidine kinase</fullName>
    </recommendedName>
</protein>
<evidence type="ECO:0000256" key="1">
    <source>
        <dbReference type="ARBA" id="ARBA00022553"/>
    </source>
</evidence>
<dbReference type="PANTHER" id="PTHR45339">
    <property type="entry name" value="HYBRID SIGNAL TRANSDUCTION HISTIDINE KINASE J"/>
    <property type="match status" value="1"/>
</dbReference>
<dbReference type="EMBL" id="JAPZBU010000003">
    <property type="protein sequence ID" value="KAJ5413763.1"/>
    <property type="molecule type" value="Genomic_DNA"/>
</dbReference>
<accession>A0A9X0BE69</accession>
<dbReference type="CDD" id="cd00130">
    <property type="entry name" value="PAS"/>
    <property type="match status" value="1"/>
</dbReference>
<evidence type="ECO:0000259" key="4">
    <source>
        <dbReference type="PROSITE" id="PS50110"/>
    </source>
</evidence>
<dbReference type="InterPro" id="IPR011006">
    <property type="entry name" value="CheY-like_superfamily"/>
</dbReference>
<dbReference type="PANTHER" id="PTHR45339:SF5">
    <property type="entry name" value="HISTIDINE KINASE"/>
    <property type="match status" value="1"/>
</dbReference>
<dbReference type="SUPFAM" id="SSF55785">
    <property type="entry name" value="PYP-like sensor domain (PAS domain)"/>
    <property type="match status" value="2"/>
</dbReference>
<sequence>MDLDQEEDCRTGNVTLTAKPTAQTLAPEHEAPQNLAIAAGVPTSTCIGHTILRIYRCTPTPTIVLDGSLQVVEVSESYEALSDTPRDQTINISVYALTLRVILAPDIASLSGALGMAIATRAVQVINNVRVGRNDVDIAFHITPIFDDDDLIYVLMEVQKAKREMAGLKVMGEQVYPNELYRVIVDAVKDYAIFMLDTWGHITTWNSGAATLKGYTAEEIIGQHFSIFYGREDCEKNKPARELEICLQEGKVEDEGWRYRKDGTRFWANVMITATHQYGRHVGFVKVTREMTEHKAAEARLIDAFEESSNLKSLFLASMSHELRTPMNGMSLALAMLMDTSLNDNQREYASMLEDSGKFLMQVINNFLDYSQLSSDPLRLHTDIFSIPDEVSMVTRKCKSGTKHGVVLGCTVAPQFPQNVKGDRLRFRQVLQNLVSNAVKFTERGYVRVDVTYTVDEDDPETYIITARVVDSGVGVPHDTIDSLFEPFTRFTDSATKSFPATSLELSICKTLAELMNGTVGFHANPDGPGSVFWMAVKVGRVDTSNFEANQSGSWKDETPLDTSALQKDAPQTHILLVEDNKINHTIMLKLLNSLGFERLDAVWDGAEAVRMVKSKPLAYNLILMDINMPVMDGLTATGHIRKMKAVVPIIALTGNALKGDAETYLARGMSDCVAKPLHRQQLVNVLWKWCGT</sequence>
<feature type="modified residue" description="4-aspartylphosphate" evidence="2">
    <location>
        <position position="626"/>
    </location>
</feature>
<reference evidence="7" key="2">
    <citation type="journal article" date="2023" name="IMA Fungus">
        <title>Comparative genomic study of the Penicillium genus elucidates a diverse pangenome and 15 lateral gene transfer events.</title>
        <authorList>
            <person name="Petersen C."/>
            <person name="Sorensen T."/>
            <person name="Nielsen M.R."/>
            <person name="Sondergaard T.E."/>
            <person name="Sorensen J.L."/>
            <person name="Fitzpatrick D.A."/>
            <person name="Frisvad J.C."/>
            <person name="Nielsen K.L."/>
        </authorList>
    </citation>
    <scope>NUCLEOTIDE SEQUENCE</scope>
    <source>
        <strain evidence="7">IBT 29677</strain>
    </source>
</reference>
<evidence type="ECO:0000313" key="7">
    <source>
        <dbReference type="EMBL" id="KAJ5413763.1"/>
    </source>
</evidence>
<dbReference type="Pfam" id="PF13426">
    <property type="entry name" value="PAS_9"/>
    <property type="match status" value="1"/>
</dbReference>
<evidence type="ECO:0000313" key="8">
    <source>
        <dbReference type="Proteomes" id="UP001147747"/>
    </source>
</evidence>
<evidence type="ECO:0008006" key="9">
    <source>
        <dbReference type="Google" id="ProtNLM"/>
    </source>
</evidence>
<organism evidence="7 8">
    <name type="scientific">Penicillium cosmopolitanum</name>
    <dbReference type="NCBI Taxonomy" id="1131564"/>
    <lineage>
        <taxon>Eukaryota</taxon>
        <taxon>Fungi</taxon>
        <taxon>Dikarya</taxon>
        <taxon>Ascomycota</taxon>
        <taxon>Pezizomycotina</taxon>
        <taxon>Eurotiomycetes</taxon>
        <taxon>Eurotiomycetidae</taxon>
        <taxon>Eurotiales</taxon>
        <taxon>Aspergillaceae</taxon>
        <taxon>Penicillium</taxon>
    </lineage>
</organism>
<dbReference type="Proteomes" id="UP001147747">
    <property type="component" value="Unassembled WGS sequence"/>
</dbReference>
<dbReference type="PROSITE" id="PS50113">
    <property type="entry name" value="PAC"/>
    <property type="match status" value="1"/>
</dbReference>